<reference evidence="1" key="1">
    <citation type="submission" date="2018-05" db="EMBL/GenBank/DDBJ databases">
        <authorList>
            <person name="Lanie J.A."/>
            <person name="Ng W.-L."/>
            <person name="Kazmierczak K.M."/>
            <person name="Andrzejewski T.M."/>
            <person name="Davidsen T.M."/>
            <person name="Wayne K.J."/>
            <person name="Tettelin H."/>
            <person name="Glass J.I."/>
            <person name="Rusch D."/>
            <person name="Podicherti R."/>
            <person name="Tsui H.-C.T."/>
            <person name="Winkler M.E."/>
        </authorList>
    </citation>
    <scope>NUCLEOTIDE SEQUENCE</scope>
    <source>
        <strain evidence="1">KNB</strain>
    </source>
</reference>
<organism evidence="1">
    <name type="scientific">Candidatus Nitrotoga fabula</name>
    <dbReference type="NCBI Taxonomy" id="2182327"/>
    <lineage>
        <taxon>Bacteria</taxon>
        <taxon>Pseudomonadati</taxon>
        <taxon>Pseudomonadota</taxon>
        <taxon>Betaproteobacteria</taxon>
        <taxon>Nitrosomonadales</taxon>
        <taxon>Gallionellaceae</taxon>
        <taxon>Candidatus Nitrotoga</taxon>
    </lineage>
</organism>
<evidence type="ECO:0000313" key="1">
    <source>
        <dbReference type="EMBL" id="SPS06251.1"/>
    </source>
</evidence>
<dbReference type="EMBL" id="LS423452">
    <property type="protein sequence ID" value="SPS06251.1"/>
    <property type="molecule type" value="Genomic_DNA"/>
</dbReference>
<accession>A0A2X0SFT7</accession>
<proteinExistence type="predicted"/>
<dbReference type="AlphaFoldDB" id="A0A2X0SFT7"/>
<sequence length="55" mass="6350">MIFIIHEPSRVRFGVDVQSLRGLSFLARKMCATFSCVYGTIYTIIKILRPINYLP</sequence>
<gene>
    <name evidence="1" type="ORF">NITFAB_1841</name>
</gene>
<name>A0A2X0SFT7_9PROT</name>
<protein>
    <submittedName>
        <fullName evidence="1">Uncharacterized protein</fullName>
    </submittedName>
</protein>